<dbReference type="RefSeq" id="WP_072745087.1">
    <property type="nucleotide sequence ID" value="NZ_FQXR01000015.1"/>
</dbReference>
<evidence type="ECO:0008006" key="3">
    <source>
        <dbReference type="Google" id="ProtNLM"/>
    </source>
</evidence>
<dbReference type="STRING" id="1123281.SAMN02745180_02459"/>
<accession>A0A1M5YVH2</accession>
<keyword evidence="2" id="KW-1185">Reference proteome</keyword>
<dbReference type="EMBL" id="FQXR01000015">
    <property type="protein sequence ID" value="SHI15533.1"/>
    <property type="molecule type" value="Genomic_DNA"/>
</dbReference>
<dbReference type="NCBIfam" id="NF046065">
    <property type="entry name" value="MtxRegRemB"/>
    <property type="match status" value="1"/>
</dbReference>
<organism evidence="1 2">
    <name type="scientific">Sporanaerobacter acetigenes DSM 13106</name>
    <dbReference type="NCBI Taxonomy" id="1123281"/>
    <lineage>
        <taxon>Bacteria</taxon>
        <taxon>Bacillati</taxon>
        <taxon>Bacillota</taxon>
        <taxon>Tissierellia</taxon>
        <taxon>Tissierellales</taxon>
        <taxon>Sporanaerobacteraceae</taxon>
        <taxon>Sporanaerobacter</taxon>
    </lineage>
</organism>
<dbReference type="InterPro" id="IPR007169">
    <property type="entry name" value="RemA-like"/>
</dbReference>
<dbReference type="Pfam" id="PF04025">
    <property type="entry name" value="RemA-like"/>
    <property type="match status" value="1"/>
</dbReference>
<reference evidence="1 2" key="1">
    <citation type="submission" date="2016-11" db="EMBL/GenBank/DDBJ databases">
        <authorList>
            <person name="Jaros S."/>
            <person name="Januszkiewicz K."/>
            <person name="Wedrychowicz H."/>
        </authorList>
    </citation>
    <scope>NUCLEOTIDE SEQUENCE [LARGE SCALE GENOMIC DNA]</scope>
    <source>
        <strain evidence="1 2">DSM 13106</strain>
    </source>
</reference>
<name>A0A1M5YVH2_9FIRM</name>
<evidence type="ECO:0000313" key="1">
    <source>
        <dbReference type="EMBL" id="SHI15533.1"/>
    </source>
</evidence>
<dbReference type="OrthoDB" id="9811390at2"/>
<sequence>MFLHIGKNLTIPVKEIVAIIDSKSVLESEDTKIYIENIRKKGYLYKTDDKEVKTYILIHREEKDIIYTSSISSSTLFKRNNNNMNFKTQIGGTN</sequence>
<proteinExistence type="predicted"/>
<evidence type="ECO:0000313" key="2">
    <source>
        <dbReference type="Proteomes" id="UP000184389"/>
    </source>
</evidence>
<dbReference type="AlphaFoldDB" id="A0A1M5YVH2"/>
<protein>
    <recommendedName>
        <fullName evidence="3">DUF370 domain-containing protein</fullName>
    </recommendedName>
</protein>
<dbReference type="Proteomes" id="UP000184389">
    <property type="component" value="Unassembled WGS sequence"/>
</dbReference>
<gene>
    <name evidence="1" type="ORF">SAMN02745180_02459</name>
</gene>